<dbReference type="OMA" id="GCGHFHG"/>
<organism evidence="1 2">
    <name type="scientific">Dichomitus squalens</name>
    <dbReference type="NCBI Taxonomy" id="114155"/>
    <lineage>
        <taxon>Eukaryota</taxon>
        <taxon>Fungi</taxon>
        <taxon>Dikarya</taxon>
        <taxon>Basidiomycota</taxon>
        <taxon>Agaricomycotina</taxon>
        <taxon>Agaricomycetes</taxon>
        <taxon>Polyporales</taxon>
        <taxon>Polyporaceae</taxon>
        <taxon>Dichomitus</taxon>
    </lineage>
</organism>
<accession>A0A4Q9PN76</accession>
<keyword evidence="2" id="KW-1185">Reference proteome</keyword>
<evidence type="ECO:0000313" key="2">
    <source>
        <dbReference type="Proteomes" id="UP000292082"/>
    </source>
</evidence>
<gene>
    <name evidence="1" type="ORF">BD310DRAFT_825240</name>
</gene>
<evidence type="ECO:0000313" key="1">
    <source>
        <dbReference type="EMBL" id="TBU55721.1"/>
    </source>
</evidence>
<protein>
    <submittedName>
        <fullName evidence="1">Uncharacterized protein</fullName>
    </submittedName>
</protein>
<dbReference type="Proteomes" id="UP000292082">
    <property type="component" value="Unassembled WGS sequence"/>
</dbReference>
<reference evidence="1 2" key="1">
    <citation type="submission" date="2019-01" db="EMBL/GenBank/DDBJ databases">
        <title>Draft genome sequences of three monokaryotic isolates of the white-rot basidiomycete fungus Dichomitus squalens.</title>
        <authorList>
            <consortium name="DOE Joint Genome Institute"/>
            <person name="Lopez S.C."/>
            <person name="Andreopoulos B."/>
            <person name="Pangilinan J."/>
            <person name="Lipzen A."/>
            <person name="Riley R."/>
            <person name="Ahrendt S."/>
            <person name="Ng V."/>
            <person name="Barry K."/>
            <person name="Daum C."/>
            <person name="Grigoriev I.V."/>
            <person name="Hilden K.S."/>
            <person name="Makela M.R."/>
            <person name="de Vries R.P."/>
        </authorList>
    </citation>
    <scope>NUCLEOTIDE SEQUENCE [LARGE SCALE GENOMIC DNA]</scope>
    <source>
        <strain evidence="1 2">CBS 464.89</strain>
    </source>
</reference>
<name>A0A4Q9PN76_9APHY</name>
<sequence length="72" mass="8165">MCEHEVIGDFYRGCQHFHGRYYTGERVDCRSPKCKTSAAHAHSPTVACRCQAVVVDKKTVQNMIQAKHPDCQ</sequence>
<dbReference type="AlphaFoldDB" id="A0A4Q9PN76"/>
<proteinExistence type="predicted"/>
<dbReference type="EMBL" id="ML145164">
    <property type="protein sequence ID" value="TBU55721.1"/>
    <property type="molecule type" value="Genomic_DNA"/>
</dbReference>